<evidence type="ECO:0000313" key="6">
    <source>
        <dbReference type="EMBL" id="QNF33506.1"/>
    </source>
</evidence>
<dbReference type="Pfam" id="PF07995">
    <property type="entry name" value="GSDH"/>
    <property type="match status" value="1"/>
</dbReference>
<keyword evidence="3 4" id="KW-0408">Iron</keyword>
<evidence type="ECO:0000256" key="4">
    <source>
        <dbReference type="PROSITE-ProRule" id="PRU00433"/>
    </source>
</evidence>
<dbReference type="PROSITE" id="PS51007">
    <property type="entry name" value="CYTC"/>
    <property type="match status" value="1"/>
</dbReference>
<evidence type="ECO:0000256" key="3">
    <source>
        <dbReference type="ARBA" id="ARBA00023004"/>
    </source>
</evidence>
<dbReference type="InterPro" id="IPR009056">
    <property type="entry name" value="Cyt_c-like_dom"/>
</dbReference>
<dbReference type="GO" id="GO:0046872">
    <property type="term" value="F:metal ion binding"/>
    <property type="evidence" value="ECO:0007669"/>
    <property type="project" value="UniProtKB-KW"/>
</dbReference>
<sequence>MLYLKNRRIVRFSSFFIFLFILSCSTITTGPGSIHSNLSAIKTPIEQQFILDSTKVGVSTIIDKLNVPWEITWGPDNWIWYTEQSGTVSKVNPTTGEKKLLLTIPEVYRYRTLGLLCMALHPNFKKQPFVFLNYTFKQDTKLTSRWVRYTYSNDILSNPLILMEVPADVGHNGSRMAFAPDGKLMLATGDADVNNNEQNGGNAQKDNVLSGKILRINIDGTVPRDNPIPGNPVWAKGFRVPQGMVYAANGNLYTAEHGDATDDEINLITKSGNYGYPNVAGKCNLPHEKTFCDQHAVIEPLMAWTPTIAPAGIDYYNATAIPEWQNSLLLTTLKETDFRVLKLNKAGNTIVSEQIYLDKEFGRLRDVCVAPNGDIYISTSNRDWNPAKGFPQENDDRIIRLFKIKENDTYASNFKDIASTETKPNEILPNAGAQVYTKYCVSCHKEDGNGVAGTFPPLTEAEQVTGDKQRLISIVLQGLAGPIIVKGKEYNQQMPAFHFLSDPEIADVLTYVRAEFGKGASSISREEVEKARLGKAN</sequence>
<dbReference type="InterPro" id="IPR011042">
    <property type="entry name" value="6-blade_b-propeller_TolB-like"/>
</dbReference>
<dbReference type="Pfam" id="PF00034">
    <property type="entry name" value="Cytochrom_C"/>
    <property type="match status" value="1"/>
</dbReference>
<dbReference type="SUPFAM" id="SSF50952">
    <property type="entry name" value="Soluble quinoprotein glucose dehydrogenase"/>
    <property type="match status" value="1"/>
</dbReference>
<organism evidence="6 7">
    <name type="scientific">Adhaeribacter swui</name>
    <dbReference type="NCBI Taxonomy" id="2086471"/>
    <lineage>
        <taxon>Bacteria</taxon>
        <taxon>Pseudomonadati</taxon>
        <taxon>Bacteroidota</taxon>
        <taxon>Cytophagia</taxon>
        <taxon>Cytophagales</taxon>
        <taxon>Hymenobacteraceae</taxon>
        <taxon>Adhaeribacter</taxon>
    </lineage>
</organism>
<dbReference type="Gene3D" id="1.10.760.10">
    <property type="entry name" value="Cytochrome c-like domain"/>
    <property type="match status" value="1"/>
</dbReference>
<keyword evidence="2 4" id="KW-0479">Metal-binding</keyword>
<name>A0A7G7G8M2_9BACT</name>
<protein>
    <submittedName>
        <fullName evidence="6">PQQ-dependent sugar dehydrogenase</fullName>
    </submittedName>
</protein>
<reference evidence="6 7" key="1">
    <citation type="journal article" date="2018" name="Int. J. Syst. Evol. Microbiol.">
        <title>Adhaeribacter swui sp. nov., isolated from wet mud.</title>
        <authorList>
            <person name="Kim D.U."/>
            <person name="Kim K.W."/>
            <person name="Kang M.S."/>
            <person name="Kim J.Y."/>
            <person name="Jang J.H."/>
            <person name="Kim M.K."/>
        </authorList>
    </citation>
    <scope>NUCLEOTIDE SEQUENCE [LARGE SCALE GENOMIC DNA]</scope>
    <source>
        <strain evidence="6 7">KCTC 52873</strain>
    </source>
</reference>
<dbReference type="PANTHER" id="PTHR19328">
    <property type="entry name" value="HEDGEHOG-INTERACTING PROTEIN"/>
    <property type="match status" value="1"/>
</dbReference>
<dbReference type="RefSeq" id="WP_185274356.1">
    <property type="nucleotide sequence ID" value="NZ_CP055156.1"/>
</dbReference>
<dbReference type="InterPro" id="IPR011041">
    <property type="entry name" value="Quinoprot_gluc/sorb_DH_b-prop"/>
</dbReference>
<proteinExistence type="predicted"/>
<dbReference type="InterPro" id="IPR012938">
    <property type="entry name" value="Glc/Sorbosone_DH"/>
</dbReference>
<feature type="domain" description="Cytochrome c" evidence="5">
    <location>
        <begin position="427"/>
        <end position="516"/>
    </location>
</feature>
<keyword evidence="1 4" id="KW-0349">Heme</keyword>
<dbReference type="AlphaFoldDB" id="A0A7G7G8M2"/>
<dbReference type="SUPFAM" id="SSF46626">
    <property type="entry name" value="Cytochrome c"/>
    <property type="match status" value="1"/>
</dbReference>
<dbReference type="Proteomes" id="UP000515237">
    <property type="component" value="Chromosome"/>
</dbReference>
<dbReference type="GO" id="GO:0020037">
    <property type="term" value="F:heme binding"/>
    <property type="evidence" value="ECO:0007669"/>
    <property type="project" value="InterPro"/>
</dbReference>
<dbReference type="GO" id="GO:0009055">
    <property type="term" value="F:electron transfer activity"/>
    <property type="evidence" value="ECO:0007669"/>
    <property type="project" value="InterPro"/>
</dbReference>
<evidence type="ECO:0000259" key="5">
    <source>
        <dbReference type="PROSITE" id="PS51007"/>
    </source>
</evidence>
<dbReference type="EMBL" id="CP055156">
    <property type="protein sequence ID" value="QNF33506.1"/>
    <property type="molecule type" value="Genomic_DNA"/>
</dbReference>
<dbReference type="PROSITE" id="PS51257">
    <property type="entry name" value="PROKAR_LIPOPROTEIN"/>
    <property type="match status" value="1"/>
</dbReference>
<evidence type="ECO:0000256" key="2">
    <source>
        <dbReference type="ARBA" id="ARBA00022723"/>
    </source>
</evidence>
<gene>
    <name evidence="6" type="ORF">HUW51_12535</name>
</gene>
<keyword evidence="7" id="KW-1185">Reference proteome</keyword>
<accession>A0A7G7G8M2</accession>
<dbReference type="Gene3D" id="2.120.10.30">
    <property type="entry name" value="TolB, C-terminal domain"/>
    <property type="match status" value="1"/>
</dbReference>
<evidence type="ECO:0000313" key="7">
    <source>
        <dbReference type="Proteomes" id="UP000515237"/>
    </source>
</evidence>
<dbReference type="InterPro" id="IPR036909">
    <property type="entry name" value="Cyt_c-like_dom_sf"/>
</dbReference>
<dbReference type="KEGG" id="aswu:HUW51_12535"/>
<dbReference type="PANTHER" id="PTHR19328:SF13">
    <property type="entry name" value="HIPL1 PROTEIN"/>
    <property type="match status" value="1"/>
</dbReference>
<evidence type="ECO:0000256" key="1">
    <source>
        <dbReference type="ARBA" id="ARBA00022617"/>
    </source>
</evidence>